<keyword evidence="13" id="KW-1185">Reference proteome</keyword>
<evidence type="ECO:0000313" key="12">
    <source>
        <dbReference type="EMBL" id="KAF5687118.1"/>
    </source>
</evidence>
<comment type="similarity">
    <text evidence="3">Belongs to the paxM FAD-dependent monooxygenase family.</text>
</comment>
<evidence type="ECO:0000256" key="10">
    <source>
        <dbReference type="ARBA" id="ARBA00023136"/>
    </source>
</evidence>
<keyword evidence="7" id="KW-1133">Transmembrane helix</keyword>
<evidence type="ECO:0000256" key="7">
    <source>
        <dbReference type="ARBA" id="ARBA00022989"/>
    </source>
</evidence>
<evidence type="ECO:0000256" key="9">
    <source>
        <dbReference type="ARBA" id="ARBA00023033"/>
    </source>
</evidence>
<dbReference type="PANTHER" id="PTHR47356">
    <property type="entry name" value="FAD-DEPENDENT MONOOXYGENASE ASQG-RELATED"/>
    <property type="match status" value="1"/>
</dbReference>
<protein>
    <submittedName>
        <fullName evidence="12">6-hydroxynicotinate 3-monooxygenase</fullName>
    </submittedName>
</protein>
<feature type="domain" description="FAD-binding" evidence="11">
    <location>
        <begin position="5"/>
        <end position="173"/>
    </location>
</feature>
<keyword evidence="8" id="KW-0560">Oxidoreductase</keyword>
<keyword evidence="9 12" id="KW-0503">Monooxygenase</keyword>
<accession>A0A8H5UGR8</accession>
<dbReference type="GO" id="GO:0004497">
    <property type="term" value="F:monooxygenase activity"/>
    <property type="evidence" value="ECO:0007669"/>
    <property type="project" value="UniProtKB-KW"/>
</dbReference>
<dbReference type="InterPro" id="IPR036188">
    <property type="entry name" value="FAD/NAD-bd_sf"/>
</dbReference>
<evidence type="ECO:0000256" key="4">
    <source>
        <dbReference type="ARBA" id="ARBA00022630"/>
    </source>
</evidence>
<comment type="caution">
    <text evidence="12">The sequence shown here is derived from an EMBL/GenBank/DDBJ whole genome shotgun (WGS) entry which is preliminary data.</text>
</comment>
<keyword evidence="4" id="KW-0285">Flavoprotein</keyword>
<evidence type="ECO:0000256" key="1">
    <source>
        <dbReference type="ARBA" id="ARBA00001974"/>
    </source>
</evidence>
<dbReference type="InterPro" id="IPR050562">
    <property type="entry name" value="FAD_mOase_fung"/>
</dbReference>
<organism evidence="12 13">
    <name type="scientific">Fusarium circinatum</name>
    <name type="common">Pitch canker fungus</name>
    <name type="synonym">Gibberella circinata</name>
    <dbReference type="NCBI Taxonomy" id="48490"/>
    <lineage>
        <taxon>Eukaryota</taxon>
        <taxon>Fungi</taxon>
        <taxon>Dikarya</taxon>
        <taxon>Ascomycota</taxon>
        <taxon>Pezizomycotina</taxon>
        <taxon>Sordariomycetes</taxon>
        <taxon>Hypocreomycetidae</taxon>
        <taxon>Hypocreales</taxon>
        <taxon>Nectriaceae</taxon>
        <taxon>Fusarium</taxon>
        <taxon>Fusarium fujikuroi species complex</taxon>
    </lineage>
</organism>
<reference evidence="13" key="1">
    <citation type="journal article" date="2020" name="BMC Genomics">
        <title>Correction to: Identification and distribution of gene clusters required for synthesis of sphingolipid metabolism inhibitors in diverse species of the filamentous fungus Fusarium.</title>
        <authorList>
            <person name="Kim H.S."/>
            <person name="Lohmar J.M."/>
            <person name="Busman M."/>
            <person name="Brown D.W."/>
            <person name="Naumann T.A."/>
            <person name="Divon H.H."/>
            <person name="Lysoe E."/>
            <person name="Uhlig S."/>
            <person name="Proctor R.H."/>
        </authorList>
    </citation>
    <scope>NUCLEOTIDE SEQUENCE [LARGE SCALE GENOMIC DNA]</scope>
    <source>
        <strain evidence="13">NRRL 25331</strain>
    </source>
</reference>
<evidence type="ECO:0000256" key="3">
    <source>
        <dbReference type="ARBA" id="ARBA00007992"/>
    </source>
</evidence>
<comment type="subcellular location">
    <subcellularLocation>
        <location evidence="2">Membrane</location>
    </subcellularLocation>
</comment>
<evidence type="ECO:0000256" key="5">
    <source>
        <dbReference type="ARBA" id="ARBA00022692"/>
    </source>
</evidence>
<gene>
    <name evidence="12" type="ORF">FCIRC_2506</name>
</gene>
<comment type="cofactor">
    <cofactor evidence="1">
        <name>FAD</name>
        <dbReference type="ChEBI" id="CHEBI:57692"/>
    </cofactor>
</comment>
<evidence type="ECO:0000256" key="6">
    <source>
        <dbReference type="ARBA" id="ARBA00022827"/>
    </source>
</evidence>
<evidence type="ECO:0000256" key="8">
    <source>
        <dbReference type="ARBA" id="ARBA00023002"/>
    </source>
</evidence>
<dbReference type="GO" id="GO:0016020">
    <property type="term" value="C:membrane"/>
    <property type="evidence" value="ECO:0007669"/>
    <property type="project" value="UniProtKB-SubCell"/>
</dbReference>
<keyword evidence="6" id="KW-0274">FAD</keyword>
<dbReference type="EMBL" id="JAAQPE010000081">
    <property type="protein sequence ID" value="KAF5687118.1"/>
    <property type="molecule type" value="Genomic_DNA"/>
</dbReference>
<evidence type="ECO:0000259" key="11">
    <source>
        <dbReference type="Pfam" id="PF01494"/>
    </source>
</evidence>
<keyword evidence="10" id="KW-0472">Membrane</keyword>
<dbReference type="GO" id="GO:0071949">
    <property type="term" value="F:FAD binding"/>
    <property type="evidence" value="ECO:0007669"/>
    <property type="project" value="InterPro"/>
</dbReference>
<dbReference type="PRINTS" id="PR00420">
    <property type="entry name" value="RNGMNOXGNASE"/>
</dbReference>
<evidence type="ECO:0000313" key="13">
    <source>
        <dbReference type="Proteomes" id="UP000572754"/>
    </source>
</evidence>
<dbReference type="Proteomes" id="UP000572754">
    <property type="component" value="Unassembled WGS sequence"/>
</dbReference>
<reference evidence="12 13" key="2">
    <citation type="submission" date="2020-05" db="EMBL/GenBank/DDBJ databases">
        <title>Identification and distribution of gene clusters putatively required for synthesis of sphingolipid metabolism inhibitors in phylogenetically diverse species of the filamentous fungus Fusarium.</title>
        <authorList>
            <person name="Kim H.-S."/>
            <person name="Busman M."/>
            <person name="Brown D.W."/>
            <person name="Divon H."/>
            <person name="Uhlig S."/>
            <person name="Proctor R.H."/>
        </authorList>
    </citation>
    <scope>NUCLEOTIDE SEQUENCE [LARGE SCALE GENOMIC DNA]</scope>
    <source>
        <strain evidence="12 13">NRRL 25331</strain>
    </source>
</reference>
<dbReference type="PANTHER" id="PTHR47356:SF2">
    <property type="entry name" value="FAD-BINDING DOMAIN-CONTAINING PROTEIN-RELATED"/>
    <property type="match status" value="1"/>
</dbReference>
<proteinExistence type="inferred from homology"/>
<evidence type="ECO:0000256" key="2">
    <source>
        <dbReference type="ARBA" id="ARBA00004370"/>
    </source>
</evidence>
<dbReference type="Gene3D" id="3.50.50.60">
    <property type="entry name" value="FAD/NAD(P)-binding domain"/>
    <property type="match status" value="1"/>
</dbReference>
<dbReference type="InterPro" id="IPR002938">
    <property type="entry name" value="FAD-bd"/>
</dbReference>
<dbReference type="Pfam" id="PF01494">
    <property type="entry name" value="FAD_binding_3"/>
    <property type="match status" value="1"/>
</dbReference>
<name>A0A8H5UGR8_FUSCI</name>
<sequence length="349" mass="38903">MESFKVMVVGAGPVGMVLAHALQVSGIDYVLVEQRSQIPPDPAYGLFLWPHIMRIFHQLGLLEAVTAVAQPMVEAVHRSIDGSVIHRSRGFEELGALFGYPMAIFNRGDFASALMSKLENKGQRVKTNKRLTNVIHRDNGVTVEFVDGTIEEGSIVIGCDGVWSSVRDQMKAKAPKGLFDENPNPFQAPHAGVFAKAPCPKELERGIYWSERSTNYCLSSYSDFENEDVLWTERCCGIEDAIALVNGLSRLLHSEANPPERKLRQAFLAYQYEREAAAKLWNDISALNLELCIGADQPALKAQGIADYRTVPLVANGPILQNIPFDEKRGFVPWTRKTREFDEKTKARL</sequence>
<dbReference type="SUPFAM" id="SSF51905">
    <property type="entry name" value="FAD/NAD(P)-binding domain"/>
    <property type="match status" value="1"/>
</dbReference>
<keyword evidence="5" id="KW-0812">Transmembrane</keyword>
<dbReference type="AlphaFoldDB" id="A0A8H5UGR8"/>